<evidence type="ECO:0000313" key="2">
    <source>
        <dbReference type="Proteomes" id="UP000032214"/>
    </source>
</evidence>
<dbReference type="Proteomes" id="UP000032214">
    <property type="component" value="Unassembled WGS sequence"/>
</dbReference>
<gene>
    <name evidence="1" type="ORF">J120_00670</name>
</gene>
<reference evidence="1 2" key="1">
    <citation type="journal article" date="2013" name="Proc. Natl. Acad. Sci. U.S.A.">
        <title>Candidate phylum TM6 genome recovered from a hospital sink biofilm provides genomic insights into this uncultivated phylum.</title>
        <authorList>
            <person name="McLean J.S."/>
            <person name="Lombardo M.J."/>
            <person name="Badger J.H."/>
            <person name="Edlund A."/>
            <person name="Novotny M."/>
            <person name="Yee-Greenbaum J."/>
            <person name="Vyahhi N."/>
            <person name="Hall A.P."/>
            <person name="Yang Y."/>
            <person name="Dupont C.L."/>
            <person name="Ziegler M.G."/>
            <person name="Chitsaz H."/>
            <person name="Allen A.E."/>
            <person name="Yooseph S."/>
            <person name="Tesler G."/>
            <person name="Pevzner P.A."/>
            <person name="Friedman R.M."/>
            <person name="Nealson K.H."/>
            <person name="Venter J.C."/>
            <person name="Lasken R.S."/>
        </authorList>
    </citation>
    <scope>NUCLEOTIDE SEQUENCE [LARGE SCALE GENOMIC DNA]</scope>
    <source>
        <strain evidence="1 2">TM6SC1</strain>
    </source>
</reference>
<sequence length="242" mass="27861">MNMKMILIFSIVLMNIQGADIKRERVRSVRVIPKDTLGQVVSRTMICAGIGVGLTLGWPKFESYIKYTVESCVDGLYNYLLTIDKAQIRQTLAVASIVCAGILVRQIHRLRTWYKVKKLSTALQNTYPCHVLSKIIAQDLDVILSGQPSEDFKKNLENIIRNPACPEHIEKYINTWLEHRAQLVEVFKSLEEKQDYFKDFLMRILPFILSHAGQEKNNEKITALYNRYSQALESRNIIISNI</sequence>
<dbReference type="STRING" id="1306947.J120_00670"/>
<dbReference type="AlphaFoldDB" id="A0A0D2JEH7"/>
<name>A0A0D2JEH7_9BACT</name>
<evidence type="ECO:0000313" key="1">
    <source>
        <dbReference type="EMBL" id="KIX85476.1"/>
    </source>
</evidence>
<dbReference type="EMBL" id="ARQD01000001">
    <property type="protein sequence ID" value="KIX85476.1"/>
    <property type="molecule type" value="Genomic_DNA"/>
</dbReference>
<protein>
    <submittedName>
        <fullName evidence="1">Uncharacterized protein</fullName>
    </submittedName>
</protein>
<accession>A0A0D2JEH7</accession>
<organism evidence="1 2">
    <name type="scientific">candidate division TM6 bacterium JCVI TM6SC1</name>
    <dbReference type="NCBI Taxonomy" id="1306947"/>
    <lineage>
        <taxon>Bacteria</taxon>
        <taxon>Candidatus Babelota</taxon>
        <taxon>Vermiphilus</taxon>
    </lineage>
</organism>
<proteinExistence type="predicted"/>
<keyword evidence="2" id="KW-1185">Reference proteome</keyword>
<comment type="caution">
    <text evidence="1">The sequence shown here is derived from an EMBL/GenBank/DDBJ whole genome shotgun (WGS) entry which is preliminary data.</text>
</comment>